<evidence type="ECO:0000256" key="9">
    <source>
        <dbReference type="ARBA" id="ARBA00022777"/>
    </source>
</evidence>
<comment type="pathway">
    <text evidence="1 13">Amino-acid biosynthesis; L-threonine biosynthesis; L-threonine from L-aspartate: step 4/5.</text>
</comment>
<keyword evidence="6 13" id="KW-0808">Transferase</keyword>
<keyword evidence="13" id="KW-0963">Cytoplasm</keyword>
<dbReference type="Pfam" id="PF08544">
    <property type="entry name" value="GHMP_kinases_C"/>
    <property type="match status" value="1"/>
</dbReference>
<sequence length="310" mass="33358">MSESDMLFSITVPGSTANLGPGFDSVGMALSRYLKLTVFESTSWSFEAETESLAQLPKGTDNLIYQVAKRVADSFGETIPACHVKVWSDIPLARGLGSSAAAIVAGIELANTLLNLQLSDKEKLHFASLEEGHPDNAGASLYGGLVFGLHEKEDTQLIHIPEVELDIVVVIPAYEVLTKDARNVLPEEISYKSAVQASAVSNMLVAALLTKNWELAGQMMKKDLFHQPYRSMLVPELSKVDHVAMLKGAYGVALSGAGPTVLVLTETGKGQQMKEQLSQNFPACEIDCLHVPKAGCTVDKGNIIRTTQSN</sequence>
<dbReference type="Gene3D" id="3.30.230.10">
    <property type="match status" value="1"/>
</dbReference>
<organism evidence="16 17">
    <name type="scientific">Bacillus gobiensis</name>
    <dbReference type="NCBI Taxonomy" id="1441095"/>
    <lineage>
        <taxon>Bacteria</taxon>
        <taxon>Bacillati</taxon>
        <taxon>Bacillota</taxon>
        <taxon>Bacilli</taxon>
        <taxon>Bacillales</taxon>
        <taxon>Bacillaceae</taxon>
        <taxon>Bacillus</taxon>
    </lineage>
</organism>
<evidence type="ECO:0000256" key="2">
    <source>
        <dbReference type="ARBA" id="ARBA00007370"/>
    </source>
</evidence>
<keyword evidence="10 13" id="KW-0067">ATP-binding</keyword>
<keyword evidence="7 13" id="KW-0791">Threonine biosynthesis</keyword>
<dbReference type="RefSeq" id="WP_053604032.1">
    <property type="nucleotide sequence ID" value="NZ_CP012600.1"/>
</dbReference>
<dbReference type="InterPro" id="IPR013750">
    <property type="entry name" value="GHMP_kinase_C_dom"/>
</dbReference>
<dbReference type="Gene3D" id="3.30.70.890">
    <property type="entry name" value="GHMP kinase, C-terminal domain"/>
    <property type="match status" value="1"/>
</dbReference>
<dbReference type="GO" id="GO:0005737">
    <property type="term" value="C:cytoplasm"/>
    <property type="evidence" value="ECO:0007669"/>
    <property type="project" value="UniProtKB-SubCell"/>
</dbReference>
<dbReference type="PROSITE" id="PS00627">
    <property type="entry name" value="GHMP_KINASES_ATP"/>
    <property type="match status" value="1"/>
</dbReference>
<reference evidence="16 17" key="2">
    <citation type="journal article" date="2016" name="Int. J. Syst. Evol. Microbiol.">
        <title>Bacillus gobiensis sp. nov., isolated from a soil sample.</title>
        <authorList>
            <person name="Liu B."/>
            <person name="Liu G.H."/>
            <person name="Cetin S."/>
            <person name="Schumann P."/>
            <person name="Pan Z.Z."/>
            <person name="Chen Q.Q."/>
        </authorList>
    </citation>
    <scope>NUCLEOTIDE SEQUENCE [LARGE SCALE GENOMIC DNA]</scope>
    <source>
        <strain evidence="16 17">FJAT-4402</strain>
    </source>
</reference>
<evidence type="ECO:0000256" key="7">
    <source>
        <dbReference type="ARBA" id="ARBA00022697"/>
    </source>
</evidence>
<evidence type="ECO:0000256" key="13">
    <source>
        <dbReference type="HAMAP-Rule" id="MF_00384"/>
    </source>
</evidence>
<evidence type="ECO:0000256" key="1">
    <source>
        <dbReference type="ARBA" id="ARBA00005015"/>
    </source>
</evidence>
<keyword evidence="17" id="KW-1185">Reference proteome</keyword>
<dbReference type="InterPro" id="IPR036554">
    <property type="entry name" value="GHMP_kinase_C_sf"/>
</dbReference>
<evidence type="ECO:0000313" key="17">
    <source>
        <dbReference type="Proteomes" id="UP000067625"/>
    </source>
</evidence>
<dbReference type="PIRSF" id="PIRSF000676">
    <property type="entry name" value="Homoser_kin"/>
    <property type="match status" value="1"/>
</dbReference>
<dbReference type="NCBIfam" id="TIGR00191">
    <property type="entry name" value="thrB"/>
    <property type="match status" value="1"/>
</dbReference>
<evidence type="ECO:0000256" key="10">
    <source>
        <dbReference type="ARBA" id="ARBA00022840"/>
    </source>
</evidence>
<dbReference type="InterPro" id="IPR006204">
    <property type="entry name" value="GHMP_kinase_N_dom"/>
</dbReference>
<dbReference type="EC" id="2.7.1.39" evidence="3 13"/>
<evidence type="ECO:0000259" key="15">
    <source>
        <dbReference type="Pfam" id="PF08544"/>
    </source>
</evidence>
<evidence type="ECO:0000256" key="6">
    <source>
        <dbReference type="ARBA" id="ARBA00022679"/>
    </source>
</evidence>
<keyword evidence="9 13" id="KW-0418">Kinase</keyword>
<keyword evidence="5 13" id="KW-0028">Amino-acid biosynthesis</keyword>
<comment type="subcellular location">
    <subcellularLocation>
        <location evidence="13">Cytoplasm</location>
    </subcellularLocation>
</comment>
<comment type="function">
    <text evidence="12 13">Catalyzes the ATP-dependent phosphorylation of L-homoserine to L-homoserine phosphate.</text>
</comment>
<comment type="catalytic activity">
    <reaction evidence="11 13">
        <text>L-homoserine + ATP = O-phospho-L-homoserine + ADP + H(+)</text>
        <dbReference type="Rhea" id="RHEA:13985"/>
        <dbReference type="ChEBI" id="CHEBI:15378"/>
        <dbReference type="ChEBI" id="CHEBI:30616"/>
        <dbReference type="ChEBI" id="CHEBI:57476"/>
        <dbReference type="ChEBI" id="CHEBI:57590"/>
        <dbReference type="ChEBI" id="CHEBI:456216"/>
        <dbReference type="EC" id="2.7.1.39"/>
    </reaction>
</comment>
<dbReference type="PANTHER" id="PTHR20861">
    <property type="entry name" value="HOMOSERINE/4-DIPHOSPHOCYTIDYL-2-C-METHYL-D-ERYTHRITOL KINASE"/>
    <property type="match status" value="1"/>
</dbReference>
<dbReference type="InterPro" id="IPR000870">
    <property type="entry name" value="Homoserine_kinase"/>
</dbReference>
<evidence type="ECO:0000256" key="12">
    <source>
        <dbReference type="ARBA" id="ARBA00049954"/>
    </source>
</evidence>
<evidence type="ECO:0000256" key="5">
    <source>
        <dbReference type="ARBA" id="ARBA00022605"/>
    </source>
</evidence>
<dbReference type="STRING" id="1441095.AM592_12160"/>
<feature type="domain" description="GHMP kinase N-terminal" evidence="14">
    <location>
        <begin position="62"/>
        <end position="144"/>
    </location>
</feature>
<feature type="domain" description="GHMP kinase C-terminal" evidence="15">
    <location>
        <begin position="205"/>
        <end position="282"/>
    </location>
</feature>
<dbReference type="SUPFAM" id="SSF54211">
    <property type="entry name" value="Ribosomal protein S5 domain 2-like"/>
    <property type="match status" value="1"/>
</dbReference>
<dbReference type="UniPathway" id="UPA00050">
    <property type="reaction ID" value="UER00064"/>
</dbReference>
<evidence type="ECO:0000256" key="11">
    <source>
        <dbReference type="ARBA" id="ARBA00049375"/>
    </source>
</evidence>
<dbReference type="PANTHER" id="PTHR20861:SF1">
    <property type="entry name" value="HOMOSERINE KINASE"/>
    <property type="match status" value="1"/>
</dbReference>
<reference evidence="17" key="1">
    <citation type="submission" date="2015-08" db="EMBL/GenBank/DDBJ databases">
        <title>Genome sequencing project for genomic taxonomy and phylogenomics of Bacillus-like bacteria.</title>
        <authorList>
            <person name="Liu B."/>
            <person name="Wang J."/>
            <person name="Zhu Y."/>
            <person name="Liu G."/>
            <person name="Chen Q."/>
            <person name="Chen Z."/>
            <person name="Lan J."/>
            <person name="Che J."/>
            <person name="Ge C."/>
            <person name="Shi H."/>
            <person name="Pan Z."/>
            <person name="Liu X."/>
        </authorList>
    </citation>
    <scope>NUCLEOTIDE SEQUENCE [LARGE SCALE GENOMIC DNA]</scope>
    <source>
        <strain evidence="17">FJAT-4402</strain>
    </source>
</reference>
<comment type="similarity">
    <text evidence="2 13">Belongs to the GHMP kinase family. Homoserine kinase subfamily.</text>
</comment>
<dbReference type="PRINTS" id="PR00958">
    <property type="entry name" value="HOMSERKINASE"/>
</dbReference>
<dbReference type="SUPFAM" id="SSF55060">
    <property type="entry name" value="GHMP Kinase, C-terminal domain"/>
    <property type="match status" value="1"/>
</dbReference>
<dbReference type="GO" id="GO:0009088">
    <property type="term" value="P:threonine biosynthetic process"/>
    <property type="evidence" value="ECO:0007669"/>
    <property type="project" value="UniProtKB-UniRule"/>
</dbReference>
<evidence type="ECO:0000256" key="3">
    <source>
        <dbReference type="ARBA" id="ARBA00012078"/>
    </source>
</evidence>
<evidence type="ECO:0000256" key="4">
    <source>
        <dbReference type="ARBA" id="ARBA00017858"/>
    </source>
</evidence>
<dbReference type="OrthoDB" id="9769912at2"/>
<proteinExistence type="inferred from homology"/>
<dbReference type="HAMAP" id="MF_00384">
    <property type="entry name" value="Homoser_kinase"/>
    <property type="match status" value="1"/>
</dbReference>
<dbReference type="EMBL" id="CP012600">
    <property type="protein sequence ID" value="ALC82247.1"/>
    <property type="molecule type" value="Genomic_DNA"/>
</dbReference>
<protein>
    <recommendedName>
        <fullName evidence="4 13">Homoserine kinase</fullName>
        <shortName evidence="13">HK</shortName>
        <shortName evidence="13">HSK</shortName>
        <ecNumber evidence="3 13">2.7.1.39</ecNumber>
    </recommendedName>
</protein>
<dbReference type="InterPro" id="IPR006203">
    <property type="entry name" value="GHMP_knse_ATP-bd_CS"/>
</dbReference>
<dbReference type="AlphaFoldDB" id="A0A0M4FS02"/>
<evidence type="ECO:0000259" key="14">
    <source>
        <dbReference type="Pfam" id="PF00288"/>
    </source>
</evidence>
<dbReference type="GO" id="GO:0005524">
    <property type="term" value="F:ATP binding"/>
    <property type="evidence" value="ECO:0007669"/>
    <property type="project" value="UniProtKB-UniRule"/>
</dbReference>
<gene>
    <name evidence="13" type="primary">thrB</name>
    <name evidence="16" type="ORF">AM592_12160</name>
</gene>
<name>A0A0M4FS02_9BACI</name>
<dbReference type="Pfam" id="PF00288">
    <property type="entry name" value="GHMP_kinases_N"/>
    <property type="match status" value="1"/>
</dbReference>
<dbReference type="PATRIC" id="fig|1441095.3.peg.2664"/>
<dbReference type="InterPro" id="IPR014721">
    <property type="entry name" value="Ribsml_uS5_D2-typ_fold_subgr"/>
</dbReference>
<feature type="binding site" evidence="13">
    <location>
        <begin position="91"/>
        <end position="101"/>
    </location>
    <ligand>
        <name>ATP</name>
        <dbReference type="ChEBI" id="CHEBI:30616"/>
    </ligand>
</feature>
<accession>A0A0M4FS02</accession>
<dbReference type="InterPro" id="IPR020568">
    <property type="entry name" value="Ribosomal_Su5_D2-typ_SF"/>
</dbReference>
<dbReference type="GO" id="GO:0004413">
    <property type="term" value="F:homoserine kinase activity"/>
    <property type="evidence" value="ECO:0007669"/>
    <property type="project" value="UniProtKB-UniRule"/>
</dbReference>
<evidence type="ECO:0000256" key="8">
    <source>
        <dbReference type="ARBA" id="ARBA00022741"/>
    </source>
</evidence>
<evidence type="ECO:0000313" key="16">
    <source>
        <dbReference type="EMBL" id="ALC82247.1"/>
    </source>
</evidence>
<dbReference type="Proteomes" id="UP000067625">
    <property type="component" value="Chromosome"/>
</dbReference>
<keyword evidence="8 13" id="KW-0547">Nucleotide-binding</keyword>